<gene>
    <name evidence="2" type="ORF">AAEO50_05440</name>
</gene>
<name>A0ABU9K8H6_9BACI</name>
<dbReference type="RefSeq" id="WP_341981289.1">
    <property type="nucleotide sequence ID" value="NZ_JBBYAF010000007.1"/>
</dbReference>
<comment type="caution">
    <text evidence="2">The sequence shown here is derived from an EMBL/GenBank/DDBJ whole genome shotgun (WGS) entry which is preliminary data.</text>
</comment>
<dbReference type="InterPro" id="IPR008719">
    <property type="entry name" value="N2O_reductase_NosL"/>
</dbReference>
<dbReference type="PANTHER" id="PTHR41247:SF1">
    <property type="entry name" value="HTH-TYPE TRANSCRIPTIONAL REPRESSOR YCNK"/>
    <property type="match status" value="1"/>
</dbReference>
<keyword evidence="3" id="KW-1185">Reference proteome</keyword>
<feature type="chain" id="PRO_5046159919" evidence="1">
    <location>
        <begin position="21"/>
        <end position="154"/>
    </location>
</feature>
<dbReference type="Proteomes" id="UP001389717">
    <property type="component" value="Unassembled WGS sequence"/>
</dbReference>
<sequence>MEKNRIIMMIILGFMSIGTAGCGSADMSPRAIQPEVDTCEVCNMSIAHDEFAAQAVTEKGDHLMFDDIGCLVQYEGTKEIGAHYIKEHATNEWIDADKALYVYHKDFWTPMSYGVLAFTTREDAEAFIEQEGKGELLKAGDLKEHEWGVHSHEE</sequence>
<evidence type="ECO:0000256" key="1">
    <source>
        <dbReference type="SAM" id="SignalP"/>
    </source>
</evidence>
<organism evidence="2 3">
    <name type="scientific">Rossellomorea oryzaecorticis</name>
    <dbReference type="NCBI Taxonomy" id="1396505"/>
    <lineage>
        <taxon>Bacteria</taxon>
        <taxon>Bacillati</taxon>
        <taxon>Bacillota</taxon>
        <taxon>Bacilli</taxon>
        <taxon>Bacillales</taxon>
        <taxon>Bacillaceae</taxon>
        <taxon>Rossellomorea</taxon>
    </lineage>
</organism>
<accession>A0ABU9K8H6</accession>
<dbReference type="SUPFAM" id="SSF160387">
    <property type="entry name" value="NosL/MerB-like"/>
    <property type="match status" value="1"/>
</dbReference>
<protein>
    <submittedName>
        <fullName evidence="2">Nitrous oxide reductase accessory protein NosL</fullName>
    </submittedName>
</protein>
<reference evidence="2 3" key="1">
    <citation type="submission" date="2024-04" db="EMBL/GenBank/DDBJ databases">
        <title>Bacillus oryzaecorticis sp. nov., a moderately halophilic bacterium isolated from rice husks.</title>
        <authorList>
            <person name="Zhu H.-S."/>
        </authorList>
    </citation>
    <scope>NUCLEOTIDE SEQUENCE [LARGE SCALE GENOMIC DNA]</scope>
    <source>
        <strain evidence="2 3">ZC255</strain>
    </source>
</reference>
<keyword evidence="1" id="KW-0732">Signal</keyword>
<evidence type="ECO:0000313" key="3">
    <source>
        <dbReference type="Proteomes" id="UP001389717"/>
    </source>
</evidence>
<evidence type="ECO:0000313" key="2">
    <source>
        <dbReference type="EMBL" id="MEL3971720.1"/>
    </source>
</evidence>
<feature type="signal peptide" evidence="1">
    <location>
        <begin position="1"/>
        <end position="20"/>
    </location>
</feature>
<proteinExistence type="predicted"/>
<dbReference type="PROSITE" id="PS51257">
    <property type="entry name" value="PROKAR_LIPOPROTEIN"/>
    <property type="match status" value="1"/>
</dbReference>
<dbReference type="EMBL" id="JBBYAF010000007">
    <property type="protein sequence ID" value="MEL3971720.1"/>
    <property type="molecule type" value="Genomic_DNA"/>
</dbReference>
<dbReference type="Pfam" id="PF05573">
    <property type="entry name" value="NosL"/>
    <property type="match status" value="1"/>
</dbReference>
<dbReference type="PANTHER" id="PTHR41247">
    <property type="entry name" value="HTH-TYPE TRANSCRIPTIONAL REPRESSOR YCNK"/>
    <property type="match status" value="1"/>
</dbReference>